<feature type="binding site" evidence="2">
    <location>
        <position position="188"/>
    </location>
    <ligand>
        <name>substrate</name>
    </ligand>
</feature>
<feature type="binding site" evidence="2">
    <location>
        <begin position="65"/>
        <end position="67"/>
    </location>
    <ligand>
        <name>substrate</name>
    </ligand>
</feature>
<feature type="binding site" evidence="2">
    <location>
        <position position="207"/>
    </location>
    <ligand>
        <name>Mg(2+)</name>
        <dbReference type="ChEBI" id="CHEBI:18420"/>
    </ligand>
</feature>
<feature type="active site" evidence="2">
    <location>
        <position position="20"/>
    </location>
</feature>
<dbReference type="InterPro" id="IPR036424">
    <property type="entry name" value="UPP_synth-like_sf"/>
</dbReference>
<feature type="binding site" evidence="2">
    <location>
        <position position="71"/>
    </location>
    <ligand>
        <name>substrate</name>
    </ligand>
</feature>
<dbReference type="PANTHER" id="PTHR10291">
    <property type="entry name" value="DEHYDRODOLICHYL DIPHOSPHATE SYNTHASE FAMILY MEMBER"/>
    <property type="match status" value="1"/>
</dbReference>
<dbReference type="InterPro" id="IPR001441">
    <property type="entry name" value="UPP_synth-like"/>
</dbReference>
<feature type="binding site" evidence="2">
    <location>
        <begin position="21"/>
        <end position="24"/>
    </location>
    <ligand>
        <name>substrate</name>
    </ligand>
</feature>
<dbReference type="GO" id="GO:0000287">
    <property type="term" value="F:magnesium ion binding"/>
    <property type="evidence" value="ECO:0007669"/>
    <property type="project" value="UniProtKB-UniRule"/>
</dbReference>
<feature type="active site" description="Proton acceptor" evidence="2">
    <location>
        <position position="68"/>
    </location>
</feature>
<evidence type="ECO:0000256" key="2">
    <source>
        <dbReference type="HAMAP-Rule" id="MF_01139"/>
    </source>
</evidence>
<dbReference type="Pfam" id="PF01255">
    <property type="entry name" value="Prenyltransf"/>
    <property type="match status" value="1"/>
</dbReference>
<reference evidence="3" key="1">
    <citation type="journal article" date="2004" name="Environ. Microbiol.">
        <title>Different SAR86 subgroups harbour divergent proteorhodopsins.</title>
        <authorList>
            <person name="Sabehi G."/>
            <person name="Beja O."/>
            <person name="Suzuki M.T."/>
            <person name="Preston C.M."/>
            <person name="DeLong E.F."/>
        </authorList>
    </citation>
    <scope>NUCLEOTIDE SEQUENCE</scope>
</reference>
<feature type="binding site" evidence="2">
    <location>
        <position position="20"/>
    </location>
    <ligand>
        <name>Mg(2+)</name>
        <dbReference type="ChEBI" id="CHEBI:18420"/>
    </ligand>
</feature>
<dbReference type="SUPFAM" id="SSF64005">
    <property type="entry name" value="Undecaprenyl diphosphate synthase"/>
    <property type="match status" value="1"/>
</dbReference>
<comment type="similarity">
    <text evidence="2">Belongs to the UPP synthase family.</text>
</comment>
<dbReference type="EC" id="2.5.1.31" evidence="2"/>
<feature type="binding site" evidence="2">
    <location>
        <position position="25"/>
    </location>
    <ligand>
        <name>substrate</name>
    </ligand>
</feature>
<comment type="cofactor">
    <cofactor evidence="2">
        <name>Mg(2+)</name>
        <dbReference type="ChEBI" id="CHEBI:18420"/>
    </cofactor>
    <text evidence="2">Binds 2 magnesium ions per subunit.</text>
</comment>
<dbReference type="GO" id="GO:0071555">
    <property type="term" value="P:cell wall organization"/>
    <property type="evidence" value="ECO:0007669"/>
    <property type="project" value="UniProtKB-KW"/>
</dbReference>
<dbReference type="NCBIfam" id="TIGR00055">
    <property type="entry name" value="uppS"/>
    <property type="match status" value="1"/>
</dbReference>
<name>Q6Q8T5_9GAMM</name>
<dbReference type="AlphaFoldDB" id="Q6Q8T5"/>
<feature type="binding site" evidence="2">
    <location>
        <begin position="194"/>
        <end position="196"/>
    </location>
    <ligand>
        <name>substrate</name>
    </ligand>
</feature>
<keyword evidence="1 2" id="KW-0808">Transferase</keyword>
<reference evidence="3" key="2">
    <citation type="submission" date="2005-12" db="EMBL/GenBank/DDBJ databases">
        <authorList>
            <person name="Sabehi G."/>
            <person name="Beja O."/>
        </authorList>
    </citation>
    <scope>NUCLEOTIDE SEQUENCE</scope>
</reference>
<evidence type="ECO:0000313" key="3">
    <source>
        <dbReference type="EMBL" id="AAS73132.1"/>
    </source>
</evidence>
<accession>Q6Q8T5</accession>
<keyword evidence="2" id="KW-0460">Magnesium</keyword>
<keyword evidence="2" id="KW-0479">Metal-binding</keyword>
<dbReference type="HAMAP" id="MF_01139">
    <property type="entry name" value="ISPT"/>
    <property type="match status" value="1"/>
</dbReference>
<evidence type="ECO:0000256" key="1">
    <source>
        <dbReference type="ARBA" id="ARBA00022679"/>
    </source>
</evidence>
<comment type="caution">
    <text evidence="2">Lacks conserved residue(s) required for the propagation of feature annotation.</text>
</comment>
<dbReference type="GO" id="GO:0016094">
    <property type="term" value="P:polyprenol biosynthetic process"/>
    <property type="evidence" value="ECO:0007669"/>
    <property type="project" value="TreeGrafter"/>
</dbReference>
<comment type="subunit">
    <text evidence="2">Homodimer.</text>
</comment>
<keyword evidence="2" id="KW-0133">Cell shape</keyword>
<gene>
    <name evidence="2" type="primary">uppS</name>
    <name evidence="3" type="ORF">Red20E09_136</name>
</gene>
<comment type="catalytic activity">
    <reaction evidence="2">
        <text>8 isopentenyl diphosphate + (2E,6E)-farnesyl diphosphate = di-trans,octa-cis-undecaprenyl diphosphate + 8 diphosphate</text>
        <dbReference type="Rhea" id="RHEA:27551"/>
        <dbReference type="ChEBI" id="CHEBI:33019"/>
        <dbReference type="ChEBI" id="CHEBI:58405"/>
        <dbReference type="ChEBI" id="CHEBI:128769"/>
        <dbReference type="ChEBI" id="CHEBI:175763"/>
        <dbReference type="EC" id="2.5.1.31"/>
    </reaction>
</comment>
<protein>
    <recommendedName>
        <fullName evidence="2">Ditrans,polycis-undecaprenyl-diphosphate synthase ((2E,6E)-farnesyl-diphosphate specific)</fullName>
        <ecNumber evidence="2">2.5.1.31</ecNumber>
    </recommendedName>
    <alternativeName>
        <fullName evidence="2">Ditrans,polycis-undecaprenylcistransferase</fullName>
    </alternativeName>
    <alternativeName>
        <fullName evidence="2">Undecaprenyl diphosphate synthase</fullName>
        <shortName evidence="2">UDS</shortName>
    </alternativeName>
    <alternativeName>
        <fullName evidence="2">Undecaprenyl pyrophosphate synthase</fullName>
        <shortName evidence="2">UPP synthase</shortName>
    </alternativeName>
</protein>
<feature type="binding site" evidence="2">
    <location>
        <position position="69"/>
    </location>
    <ligand>
        <name>substrate</name>
    </ligand>
</feature>
<dbReference type="GO" id="GO:0008834">
    <property type="term" value="F:ditrans,polycis-undecaprenyl-diphosphate synthase [(2E,6E)-farnesyl-diphosphate specific] activity"/>
    <property type="evidence" value="ECO:0007669"/>
    <property type="project" value="UniProtKB-UniRule"/>
</dbReference>
<dbReference type="Gene3D" id="3.40.1180.10">
    <property type="entry name" value="Decaprenyl diphosphate synthase-like"/>
    <property type="match status" value="1"/>
</dbReference>
<keyword evidence="2" id="KW-0573">Peptidoglycan synthesis</keyword>
<dbReference type="GO" id="GO:0009252">
    <property type="term" value="P:peptidoglycan biosynthetic process"/>
    <property type="evidence" value="ECO:0007669"/>
    <property type="project" value="UniProtKB-UniRule"/>
</dbReference>
<dbReference type="GO" id="GO:0008360">
    <property type="term" value="P:regulation of cell shape"/>
    <property type="evidence" value="ECO:0007669"/>
    <property type="project" value="UniProtKB-KW"/>
</dbReference>
<dbReference type="EMBL" id="AY552545">
    <property type="protein sequence ID" value="AAS73132.1"/>
    <property type="molecule type" value="Genomic_DNA"/>
</dbReference>
<proteinExistence type="inferred from homology"/>
<keyword evidence="2" id="KW-0961">Cell wall biogenesis/degradation</keyword>
<feature type="binding site" evidence="2">
    <location>
        <position position="37"/>
    </location>
    <ligand>
        <name>substrate</name>
    </ligand>
</feature>
<dbReference type="PANTHER" id="PTHR10291:SF0">
    <property type="entry name" value="DEHYDRODOLICHYL DIPHOSPHATE SYNTHASE 2"/>
    <property type="match status" value="1"/>
</dbReference>
<comment type="function">
    <text evidence="2">Catalyzes the sequential condensation of isopentenyl diphosphate (IPP) with (2E,6E)-farnesyl diphosphate (E,E-FPP) to yield (2Z,6Z,10Z,14Z,18Z,22Z,26Z,30Z,34E,38E)-undecaprenyl diphosphate (di-trans,octa-cis-UPP). UPP is the precursor of glycosyl carrier lipid in the biosynthesis of bacterial cell wall polysaccharide components such as peptidoglycan and lipopolysaccharide.</text>
</comment>
<dbReference type="CDD" id="cd00475">
    <property type="entry name" value="Cis_IPPS"/>
    <property type="match status" value="1"/>
</dbReference>
<organism evidence="3">
    <name type="scientific">uncultured marine gamma proteobacterium EBAC20E09</name>
    <dbReference type="NCBI Taxonomy" id="266134"/>
    <lineage>
        <taxon>Bacteria</taxon>
        <taxon>Pseudomonadati</taxon>
        <taxon>Pseudomonadota</taxon>
        <taxon>Gammaproteobacteria</taxon>
        <taxon>SAR86 cluster</taxon>
        <taxon>environmental samples</taxon>
    </lineage>
</organism>
<sequence>MAISLSNNHNHPKKIGIIMDGNGRWAKLNKLKINKGHEKGVGVVRDIVKECIAQNIESLTIYAFSSENWSRPQSEINGIKKLIVKAIHEQVPELMEQNVMLDFFGDISNWGDEISRKINKAEDDTFIEYPSLRLNVALGYGGRNDIVSASIRIAEHLKSDLISTGDIDEDMIAKFSQVPDDNIDLIIRTGGDKRLSNFLLFQAAYAEIFFVDKLWPDFTRDDFKNCLDAFKKTDRRFGKRIED</sequence>